<dbReference type="EMBL" id="JABEZW010000009">
    <property type="protein sequence ID" value="MBA0775930.1"/>
    <property type="molecule type" value="Genomic_DNA"/>
</dbReference>
<sequence length="155" mass="17305">MGPSSAPTQEPSPMAAPPPGQYVSSYSSAYTNPFIFIEAPYISPYFSTSTSMLGFIFEPLSPAYYTTVPSTFPMMTMPMMVYSPSTIWALTESPTVMPSMHGTQYSYTLTSMVPQTPPRSLFYQSGSSDSRIATDRNQPRMKVKKMRGRDHNLHR</sequence>
<evidence type="ECO:0000313" key="3">
    <source>
        <dbReference type="Proteomes" id="UP000593568"/>
    </source>
</evidence>
<feature type="non-terminal residue" evidence="2">
    <location>
        <position position="155"/>
    </location>
</feature>
<dbReference type="Proteomes" id="UP000593568">
    <property type="component" value="Unassembled WGS sequence"/>
</dbReference>
<protein>
    <submittedName>
        <fullName evidence="2">Uncharacterized protein</fullName>
    </submittedName>
</protein>
<feature type="region of interest" description="Disordered" evidence="1">
    <location>
        <begin position="123"/>
        <end position="155"/>
    </location>
</feature>
<keyword evidence="3" id="KW-1185">Reference proteome</keyword>
<comment type="caution">
    <text evidence="2">The sequence shown here is derived from an EMBL/GenBank/DDBJ whole genome shotgun (WGS) entry which is preliminary data.</text>
</comment>
<organism evidence="2 3">
    <name type="scientific">Gossypium trilobum</name>
    <dbReference type="NCBI Taxonomy" id="34281"/>
    <lineage>
        <taxon>Eukaryota</taxon>
        <taxon>Viridiplantae</taxon>
        <taxon>Streptophyta</taxon>
        <taxon>Embryophyta</taxon>
        <taxon>Tracheophyta</taxon>
        <taxon>Spermatophyta</taxon>
        <taxon>Magnoliopsida</taxon>
        <taxon>eudicotyledons</taxon>
        <taxon>Gunneridae</taxon>
        <taxon>Pentapetalae</taxon>
        <taxon>rosids</taxon>
        <taxon>malvids</taxon>
        <taxon>Malvales</taxon>
        <taxon>Malvaceae</taxon>
        <taxon>Malvoideae</taxon>
        <taxon>Gossypium</taxon>
    </lineage>
</organism>
<name>A0A7J9ESA5_9ROSI</name>
<proteinExistence type="predicted"/>
<reference evidence="2 3" key="1">
    <citation type="journal article" date="2019" name="Genome Biol. Evol.">
        <title>Insights into the evolution of the New World diploid cottons (Gossypium, subgenus Houzingenia) based on genome sequencing.</title>
        <authorList>
            <person name="Grover C.E."/>
            <person name="Arick M.A. 2nd"/>
            <person name="Thrash A."/>
            <person name="Conover J.L."/>
            <person name="Sanders W.S."/>
            <person name="Peterson D.G."/>
            <person name="Frelichowski J.E."/>
            <person name="Scheffler J.A."/>
            <person name="Scheffler B.E."/>
            <person name="Wendel J.F."/>
        </authorList>
    </citation>
    <scope>NUCLEOTIDE SEQUENCE [LARGE SCALE GENOMIC DNA]</scope>
    <source>
        <strain evidence="2">8</strain>
        <tissue evidence="2">Leaf</tissue>
    </source>
</reference>
<accession>A0A7J9ESA5</accession>
<evidence type="ECO:0000313" key="2">
    <source>
        <dbReference type="EMBL" id="MBA0775930.1"/>
    </source>
</evidence>
<feature type="compositionally biased region" description="Basic residues" evidence="1">
    <location>
        <begin position="139"/>
        <end position="155"/>
    </location>
</feature>
<dbReference type="AlphaFoldDB" id="A0A7J9ESA5"/>
<evidence type="ECO:0000256" key="1">
    <source>
        <dbReference type="SAM" id="MobiDB-lite"/>
    </source>
</evidence>
<gene>
    <name evidence="2" type="ORF">Gotri_011012</name>
</gene>